<keyword evidence="2" id="KW-1185">Reference proteome</keyword>
<dbReference type="GeneID" id="9347239"/>
<evidence type="ECO:0000313" key="2">
    <source>
        <dbReference type="Proteomes" id="UP000000391"/>
    </source>
</evidence>
<organism evidence="1 2">
    <name type="scientific">Methanohalobium evestigatum (strain ATCC BAA-1072 / DSM 3721 / NBRC 107634 / OCM 161 / Z-7303)</name>
    <dbReference type="NCBI Taxonomy" id="644295"/>
    <lineage>
        <taxon>Archaea</taxon>
        <taxon>Methanobacteriati</taxon>
        <taxon>Methanobacteriota</taxon>
        <taxon>Stenosarchaea group</taxon>
        <taxon>Methanomicrobia</taxon>
        <taxon>Methanosarcinales</taxon>
        <taxon>Methanosarcinaceae</taxon>
        <taxon>Methanohalobium</taxon>
    </lineage>
</organism>
<dbReference type="Proteomes" id="UP000000391">
    <property type="component" value="Chromosome"/>
</dbReference>
<reference evidence="1 2" key="1">
    <citation type="submission" date="2010-06" db="EMBL/GenBank/DDBJ databases">
        <title>Complete sequence chromosome of Methanohalobium evestigatum Z-7303.</title>
        <authorList>
            <consortium name="US DOE Joint Genome Institute"/>
            <person name="Lucas S."/>
            <person name="Copeland A."/>
            <person name="Lapidus A."/>
            <person name="Cheng J.-F."/>
            <person name="Bruce D."/>
            <person name="Goodwin L."/>
            <person name="Pitluck S."/>
            <person name="Saunders E."/>
            <person name="Detter J.C."/>
            <person name="Han C."/>
            <person name="Tapia R."/>
            <person name="Land M."/>
            <person name="Hauser L."/>
            <person name="Kyrpides N."/>
            <person name="Mikhailova N."/>
            <person name="Sieprawska-Lupa M."/>
            <person name="Whitman W.B."/>
            <person name="Anderson I."/>
            <person name="Woyke T."/>
        </authorList>
    </citation>
    <scope>NUCLEOTIDE SEQUENCE [LARGE SCALE GENOMIC DNA]</scope>
    <source>
        <strain evidence="2">ATCC BAA-1072 / DSM 3721 / NBRC 107634 / OCM 161 / Z-7303</strain>
    </source>
</reference>
<dbReference type="OrthoDB" id="122331at2157"/>
<accession>D7EAS6</accession>
<sequence>MCKIEKLGYSRYNKQRYCRECIIYNQLGKCEYLKWCESDNQENNNMPKSNVYNLESSKSLLQDWDSCQPNYLNVGH</sequence>
<dbReference type="EMBL" id="CP002069">
    <property type="protein sequence ID" value="ADI74443.1"/>
    <property type="molecule type" value="Genomic_DNA"/>
</dbReference>
<name>D7EAS6_METEZ</name>
<dbReference type="RefSeq" id="WP_013195008.1">
    <property type="nucleotide sequence ID" value="NC_014253.1"/>
</dbReference>
<gene>
    <name evidence="1" type="ordered locus">Metev_1598</name>
</gene>
<dbReference type="KEGG" id="mev:Metev_1598"/>
<dbReference type="STRING" id="644295.Metev_1598"/>
<dbReference type="HOGENOM" id="CLU_2645875_0_0_2"/>
<proteinExistence type="predicted"/>
<protein>
    <submittedName>
        <fullName evidence="1">Uncharacterized protein</fullName>
    </submittedName>
</protein>
<evidence type="ECO:0000313" key="1">
    <source>
        <dbReference type="EMBL" id="ADI74443.1"/>
    </source>
</evidence>
<dbReference type="AlphaFoldDB" id="D7EAS6"/>